<proteinExistence type="predicted"/>
<feature type="non-terminal residue" evidence="4">
    <location>
        <position position="2605"/>
    </location>
</feature>
<sequence length="2605" mass="300306">DFVDDTRRDIRYGLETQDNLQGNKNKRDSLADDTRQGFGHGLGSQNLQLNNNRQDSSSDDTRQSFGLGLGSQDNLTYPHRKKQDNLSDDTRQGLGYGLGSHRNNSMQNISSDDTRQGFGGSQDNLSHPHRISRKQDDDAFVDFGHRLESQGKYLQPEDNESDEDHSKNDNLEDFGHELNYNKGNASEEELEYNLESHDNNQDNLYEEGFEHGIDSHDNNPYSQHDNEDISSEKEFGHLESQDNIPYKQDYSLTEKVSEHDKKKDKLLYETHQDKVMSQDISAYSKHVNSNQDNSFDTRRYSDQSQKQMKISNKTYKKDSNPSNLDSDNRLSSDNSYKPQSSSNKGKGMGSSQSSVSGGVLSNVRNFVGGLFNKDDREINFIFHVHLPENIKDCGHPMVIGSVKELGSWKNPIIKLFQKSRNPTYWHTSPVTISISNFAQDIQYKYAIFAPSYFVKGGKIIYEGNGTQDNRTLETSRNDQFGIWKNTRELRCSLYFDAIRDYAFVDYIYDSIEVENLKEKVMEYQHLLTAYRELTIRASDIKFIFKHIDDESRTKRLFLCLLLGYHIQRQNAFYELAKDFPSEILLDAFKGYTKETLPTATEDQIYNAITTLVQNNAFKMKFDWLNIFTIAAEVDPNYNFIDRLRALKYPNYNLLTKLINEVKKLMPYIDKQKFETYTKLAKWLIQLCHDMDGLIKLWSDVLSCRDVSDKNLLKCFIDRVQENISSDDAVALGNHFKDIPKNCRENVSSVFRDRVFFLLKSPSSKWTNPNTFAIQNLLRNGNLKWRSDDAIMSLELISKSNHFELLNIFPEILDDWFRREFSDSKKKIPIICVTWFTNFLTKLGTSKKSASNESSDSNFIFLVFQQLERMYPLLGQRMNLWRDITSIAIKRVKGCSETQIFATTKLILKIQRMEFKKLFLEMIKEILNKSVQQIDDQLIDKLFIICDCNKRNKILNVPNPMSEEILCHIMIRLQSQSFTSSEIPLNVLKASKFWKILLCATGNVEKLHSNPFVQRIKASINELGGLLLKKTIDIRLLQQLLKYSNDELFSHFDATVGKKRYLSDVIVSRDEIAKLRGFCNSFQLQFDMLFKFYGRFCSSAHDIDDYIQQLQFSDGINLNQAIAPDFWAFHKKTLDSARRCYKYHQSQTFLNIFEVCYQEDAATKVEYIAQKLMPIVFERYAALVEQFRDWEKLKSSDTSLYWKNVTNVNKELELMGYNRQTDKFIKTLDHLSKIPHWIERLEQLEKVACIFNVTRNKEKEDWLLKSIRLLKDEDCGVELGQINSIFEFLDKNLSTVNENCWKLITELSNADNFIDFLKNIADHDITNLINGVDDHSDEKLIQEDTVTSLIQVKQFLMPLMEKKTDTVADVLNVLLNLIKTNPTLGDKISLCSNSNMALQNMYNSISNRGEVTKEKIKNAVKNGIYTFKRDEKEGDKCQVLLEYTSKTNMQYNLNEIFDLRGRALLIAKPKTTVRINDDGVVNDKDEEMSNIIDDFIVQVDIAQEIFNVGSVLIQMGHFGYRIFEQRLHGTESMRNYLKSLKNELDEWKEIVDKAQERCYYLTFFPSRHILAFYDYFTSDKLDKENEEECKILIRFVNSKAKLPPREGVQKISHESNDYLEILCIIGNELERIFKNVPKQSRKLKALGEHVKSDIVTKGKLFVAACNNTSLVSNIIMSLFANHGSYPEPWQLLICTSSTTIEELTIFIKRSFFASNNGYENHLFCIANLELLDFELQYSLVNQIRSMRNQKGKYLLALICCREAGMHHHILDQFSLDVHVTNGLSTETITEIYHDLCKNVIAVSSDLSGQGKTEWIKESSYNKKKIPRSFLISDGMEYNRLVHQFKKCKLRSVESLHINIVSSDHPEDVNMFLFELLTLGIVSTNVDIACLPFSETPIHIFIEIASTTEQRLRSSLPMVGFLLSEHLSWNINNLKISQEIHSPIQVVCHYLNFYESMEIDTKEILFRTDDAIKEPLPLVRCQNLIDKYFFNKNTEGIFSYRFVEVFVNVLADQLVRLSSSQFFTVDNLKLMVKETNIRSLIVDTLIGVSKDFATRSIKTKAAQLESEANTDDDENARLGTIVQWDDSNHLIVVFNSQTPDTISALYRDRTKVPNNVKILLSSQVIGDKKQWQLDDYNKMTANALLEKLQFLARRSTEKKDFPEYALSGDNLIKMALILLRARANIPVIVCGEAGCGKTSLIAYLANMVEVKFEALNLHAGVKEETIMEFMNSALEKAVNSEIWLFFDEINTCNHIGLLSDLISHRILNGKPIHPNIRLFSACNPYRIRTKAQSEAGLTSKVKKYEEKSNLVYQVKPLPDQILDYVWDYGVLKQNDEFKYIQIMVDKELKKLASPVFANLLFASQKFIREVEEPYSVSLRDVKRAITLVKFFSNSLENRPILKKGHKYPPQSQSGNIKTRAYVLALSLCYHSRLYDQKLRKNYRSEMEKILNLKKDAFSKIIRDEQEDYINRMQCPPNTAKNEALLENVLVMIVCILTRIPLFLIGAPGSSKSLAIRLISSNLRGSDSIGLAETSPYNPLKVLHSLLEPSPFKDPSKNQSNGPSKDPAKGPHSFLEELYPAGPTVSVIGISNWRLDNSKSSRALLVQR</sequence>
<dbReference type="Gene3D" id="3.40.50.300">
    <property type="entry name" value="P-loop containing nucleotide triphosphate hydrolases"/>
    <property type="match status" value="1"/>
</dbReference>
<accession>A0A9W4WZT7</accession>
<dbReference type="Gene3D" id="2.60.40.10">
    <property type="entry name" value="Immunoglobulins"/>
    <property type="match status" value="1"/>
</dbReference>
<dbReference type="GO" id="GO:0005524">
    <property type="term" value="F:ATP binding"/>
    <property type="evidence" value="ECO:0007669"/>
    <property type="project" value="InterPro"/>
</dbReference>
<dbReference type="EMBL" id="CAMKVN010003426">
    <property type="protein sequence ID" value="CAI2184696.1"/>
    <property type="molecule type" value="Genomic_DNA"/>
</dbReference>
<feature type="region of interest" description="Disordered" evidence="2">
    <location>
        <begin position="150"/>
        <end position="179"/>
    </location>
</feature>
<dbReference type="Proteomes" id="UP001153678">
    <property type="component" value="Unassembled WGS sequence"/>
</dbReference>
<feature type="region of interest" description="Disordered" evidence="2">
    <location>
        <begin position="2548"/>
        <end position="2573"/>
    </location>
</feature>
<feature type="region of interest" description="Disordered" evidence="2">
    <location>
        <begin position="286"/>
        <end position="356"/>
    </location>
</feature>
<dbReference type="InterPro" id="IPR013783">
    <property type="entry name" value="Ig-like_fold"/>
</dbReference>
<evidence type="ECO:0000256" key="1">
    <source>
        <dbReference type="SAM" id="Coils"/>
    </source>
</evidence>
<feature type="compositionally biased region" description="Low complexity" evidence="2">
    <location>
        <begin position="44"/>
        <end position="55"/>
    </location>
</feature>
<feature type="compositionally biased region" description="Low complexity" evidence="2">
    <location>
        <begin position="320"/>
        <end position="356"/>
    </location>
</feature>
<keyword evidence="5" id="KW-1185">Reference proteome</keyword>
<dbReference type="GO" id="GO:0016887">
    <property type="term" value="F:ATP hydrolysis activity"/>
    <property type="evidence" value="ECO:0007669"/>
    <property type="project" value="InterPro"/>
</dbReference>
<dbReference type="SUPFAM" id="SSF52540">
    <property type="entry name" value="P-loop containing nucleoside triphosphate hydrolases"/>
    <property type="match status" value="1"/>
</dbReference>
<feature type="domain" description="ATPase dynein-related AAA" evidence="3">
    <location>
        <begin position="2184"/>
        <end position="2266"/>
    </location>
</feature>
<feature type="region of interest" description="Disordered" evidence="2">
    <location>
        <begin position="14"/>
        <end position="135"/>
    </location>
</feature>
<reference evidence="4" key="1">
    <citation type="submission" date="2022-08" db="EMBL/GenBank/DDBJ databases">
        <authorList>
            <person name="Kallberg Y."/>
            <person name="Tangrot J."/>
            <person name="Rosling A."/>
        </authorList>
    </citation>
    <scope>NUCLEOTIDE SEQUENCE</scope>
    <source>
        <strain evidence="4">Wild A</strain>
    </source>
</reference>
<dbReference type="InterPro" id="IPR013784">
    <property type="entry name" value="Carb-bd-like_fold"/>
</dbReference>
<evidence type="ECO:0000256" key="2">
    <source>
        <dbReference type="SAM" id="MobiDB-lite"/>
    </source>
</evidence>
<dbReference type="InterPro" id="IPR031248">
    <property type="entry name" value="RNF213"/>
</dbReference>
<protein>
    <submittedName>
        <fullName evidence="4">2708_t:CDS:1</fullName>
    </submittedName>
</protein>
<evidence type="ECO:0000313" key="5">
    <source>
        <dbReference type="Proteomes" id="UP001153678"/>
    </source>
</evidence>
<dbReference type="OrthoDB" id="2400221at2759"/>
<dbReference type="GO" id="GO:0030246">
    <property type="term" value="F:carbohydrate binding"/>
    <property type="evidence" value="ECO:0007669"/>
    <property type="project" value="InterPro"/>
</dbReference>
<organism evidence="4 5">
    <name type="scientific">Funneliformis geosporum</name>
    <dbReference type="NCBI Taxonomy" id="1117311"/>
    <lineage>
        <taxon>Eukaryota</taxon>
        <taxon>Fungi</taxon>
        <taxon>Fungi incertae sedis</taxon>
        <taxon>Mucoromycota</taxon>
        <taxon>Glomeromycotina</taxon>
        <taxon>Glomeromycetes</taxon>
        <taxon>Glomerales</taxon>
        <taxon>Glomeraceae</taxon>
        <taxon>Funneliformis</taxon>
    </lineage>
</organism>
<feature type="coiled-coil region" evidence="1">
    <location>
        <begin position="1529"/>
        <end position="1556"/>
    </location>
</feature>
<feature type="compositionally biased region" description="Basic and acidic residues" evidence="2">
    <location>
        <begin position="164"/>
        <end position="176"/>
    </location>
</feature>
<comment type="caution">
    <text evidence="4">The sequence shown here is derived from an EMBL/GenBank/DDBJ whole genome shotgun (WGS) entry which is preliminary data.</text>
</comment>
<dbReference type="SUPFAM" id="SSF49452">
    <property type="entry name" value="Starch-binding domain-like"/>
    <property type="match status" value="1"/>
</dbReference>
<dbReference type="Pfam" id="PF07728">
    <property type="entry name" value="AAA_5"/>
    <property type="match status" value="1"/>
</dbReference>
<evidence type="ECO:0000313" key="4">
    <source>
        <dbReference type="EMBL" id="CAI2184696.1"/>
    </source>
</evidence>
<keyword evidence="1" id="KW-0175">Coiled coil</keyword>
<dbReference type="GO" id="GO:0004842">
    <property type="term" value="F:ubiquitin-protein transferase activity"/>
    <property type="evidence" value="ECO:0007669"/>
    <property type="project" value="InterPro"/>
</dbReference>
<dbReference type="PANTHER" id="PTHR22605">
    <property type="entry name" value="RZ-TYPE DOMAIN-CONTAINING PROTEIN"/>
    <property type="match status" value="1"/>
</dbReference>
<dbReference type="CDD" id="cd00009">
    <property type="entry name" value="AAA"/>
    <property type="match status" value="1"/>
</dbReference>
<dbReference type="PANTHER" id="PTHR22605:SF1">
    <property type="entry name" value="RZ-TYPE DOMAIN-CONTAINING PROTEIN"/>
    <property type="match status" value="1"/>
</dbReference>
<dbReference type="InterPro" id="IPR011704">
    <property type="entry name" value="ATPase_dyneun-rel_AAA"/>
</dbReference>
<gene>
    <name evidence="4" type="ORF">FWILDA_LOCUS11706</name>
</gene>
<name>A0A9W4WZT7_9GLOM</name>
<feature type="compositionally biased region" description="Polar residues" evidence="2">
    <location>
        <begin position="302"/>
        <end position="313"/>
    </location>
</feature>
<feature type="compositionally biased region" description="Basic and acidic residues" evidence="2">
    <location>
        <begin position="25"/>
        <end position="35"/>
    </location>
</feature>
<feature type="compositionally biased region" description="Polar residues" evidence="2">
    <location>
        <begin position="101"/>
        <end position="111"/>
    </location>
</feature>
<dbReference type="InterPro" id="IPR027417">
    <property type="entry name" value="P-loop_NTPase"/>
</dbReference>
<evidence type="ECO:0000259" key="3">
    <source>
        <dbReference type="Pfam" id="PF07728"/>
    </source>
</evidence>